<dbReference type="SUPFAM" id="SSF52374">
    <property type="entry name" value="Nucleotidylyl transferase"/>
    <property type="match status" value="1"/>
</dbReference>
<dbReference type="Gene3D" id="3.40.50.620">
    <property type="entry name" value="HUPs"/>
    <property type="match status" value="1"/>
</dbReference>
<organism evidence="5 6">
    <name type="scientific">Anaerospora hongkongensis</name>
    <dbReference type="NCBI Taxonomy" id="244830"/>
    <lineage>
        <taxon>Bacteria</taxon>
        <taxon>Bacillati</taxon>
        <taxon>Bacillota</taxon>
        <taxon>Negativicutes</taxon>
        <taxon>Selenomonadales</taxon>
        <taxon>Sporomusaceae</taxon>
        <taxon>Anaerospora</taxon>
    </lineage>
</organism>
<evidence type="ECO:0000313" key="6">
    <source>
        <dbReference type="Proteomes" id="UP000295063"/>
    </source>
</evidence>
<dbReference type="SUPFAM" id="SSF55729">
    <property type="entry name" value="Acyl-CoA N-acyltransferases (Nat)"/>
    <property type="match status" value="1"/>
</dbReference>
<protein>
    <recommendedName>
        <fullName evidence="3">[Citrate [pro-3S]-lyase] ligase</fullName>
        <ecNumber evidence="3">6.2.1.22</ecNumber>
    </recommendedName>
</protein>
<keyword evidence="5" id="KW-0456">Lyase</keyword>
<dbReference type="GO" id="GO:0016829">
    <property type="term" value="F:lyase activity"/>
    <property type="evidence" value="ECO:0007669"/>
    <property type="project" value="UniProtKB-KW"/>
</dbReference>
<dbReference type="GO" id="GO:0016747">
    <property type="term" value="F:acyltransferase activity, transferring groups other than amino-acyl groups"/>
    <property type="evidence" value="ECO:0007669"/>
    <property type="project" value="InterPro"/>
</dbReference>
<dbReference type="Proteomes" id="UP000295063">
    <property type="component" value="Unassembled WGS sequence"/>
</dbReference>
<dbReference type="SMART" id="SM00764">
    <property type="entry name" value="Citrate_ly_lig"/>
    <property type="match status" value="1"/>
</dbReference>
<gene>
    <name evidence="5" type="ORF">EV210_103251</name>
</gene>
<dbReference type="PROSITE" id="PS51186">
    <property type="entry name" value="GNAT"/>
    <property type="match status" value="1"/>
</dbReference>
<sequence>MEWSNIEKRVVNLKNAAEVAEIRSFLEGFELSFEGEMDYTLAFYRGEVLVATGSLQGEVLRNIAVDETLQGEGLTSQVVSGLMSEAARRGRYHYFLYTKPDKAHLFTALGFQLVAQADYAALLETGLGSINSYCRESAKYAAHLPAGPRAALVVNCNPFTLGHQAVIAKAARENAAVIVLVVSEDKSLFPFDVRLKLIKEGLAGYSNIAVVPGGKYIVSAATFPGYFTKGQQTVAAQTRLDATIFASRIAPELGIAVRYVGDEPYCPVTNAYNQALQEILPANGIAVKVMPRLAVAGEAVSASRVRELIRQGDWESIRLLVPDSTYRYLVSPEAAAVLANIRQNNTRH</sequence>
<dbReference type="InterPro" id="IPR014729">
    <property type="entry name" value="Rossmann-like_a/b/a_fold"/>
</dbReference>
<dbReference type="Pfam" id="PF08218">
    <property type="entry name" value="Citrate_ly_lig"/>
    <property type="match status" value="1"/>
</dbReference>
<comment type="caution">
    <text evidence="5">The sequence shown here is derived from an EMBL/GenBank/DDBJ whole genome shotgun (WGS) entry which is preliminary data.</text>
</comment>
<evidence type="ECO:0000256" key="1">
    <source>
        <dbReference type="ARBA" id="ARBA00022741"/>
    </source>
</evidence>
<dbReference type="EC" id="6.2.1.22" evidence="3"/>
<dbReference type="PANTHER" id="PTHR40599">
    <property type="entry name" value="[CITRATE [PRO-3S]-LYASE] LIGASE"/>
    <property type="match status" value="1"/>
</dbReference>
<dbReference type="PIRSF" id="PIRSF005751">
    <property type="entry name" value="Acet_citr_lig"/>
    <property type="match status" value="1"/>
</dbReference>
<evidence type="ECO:0000259" key="4">
    <source>
        <dbReference type="PROSITE" id="PS51186"/>
    </source>
</evidence>
<dbReference type="AlphaFoldDB" id="A0A4R1Q8Q3"/>
<keyword evidence="3 5" id="KW-0436">Ligase</keyword>
<dbReference type="InterPro" id="IPR013166">
    <property type="entry name" value="Citrate_lyase_ligase_C"/>
</dbReference>
<accession>A0A4R1Q8Q3</accession>
<dbReference type="EMBL" id="SLUI01000003">
    <property type="protein sequence ID" value="TCL38771.1"/>
    <property type="molecule type" value="Genomic_DNA"/>
</dbReference>
<name>A0A4R1Q8Q3_9FIRM</name>
<dbReference type="InterPro" id="IPR016181">
    <property type="entry name" value="Acyl_CoA_acyltransferase"/>
</dbReference>
<dbReference type="PANTHER" id="PTHR40599:SF1">
    <property type="entry name" value="[CITRATE [PRO-3S]-LYASE] LIGASE"/>
    <property type="match status" value="1"/>
</dbReference>
<proteinExistence type="predicted"/>
<dbReference type="OrthoDB" id="9779753at2"/>
<comment type="function">
    <text evidence="3">Acetylation of prosthetic group (2-(5''-phosphoribosyl)-3'-dephosphocoenzyme-A) of the gamma subunit of citrate lyase.</text>
</comment>
<dbReference type="RefSeq" id="WP_132077041.1">
    <property type="nucleotide sequence ID" value="NZ_SLUI01000003.1"/>
</dbReference>
<dbReference type="GO" id="GO:0008771">
    <property type="term" value="F:[citrate (pro-3S)-lyase] ligase activity"/>
    <property type="evidence" value="ECO:0007669"/>
    <property type="project" value="UniProtKB-EC"/>
</dbReference>
<feature type="domain" description="N-acetyltransferase" evidence="4">
    <location>
        <begin position="1"/>
        <end position="128"/>
    </location>
</feature>
<dbReference type="InterPro" id="IPR005216">
    <property type="entry name" value="Citrate_lyase_ligase"/>
</dbReference>
<evidence type="ECO:0000256" key="2">
    <source>
        <dbReference type="ARBA" id="ARBA00022840"/>
    </source>
</evidence>
<reference evidence="5 6" key="1">
    <citation type="submission" date="2019-03" db="EMBL/GenBank/DDBJ databases">
        <title>Genomic Encyclopedia of Type Strains, Phase IV (KMG-IV): sequencing the most valuable type-strain genomes for metagenomic binning, comparative biology and taxonomic classification.</title>
        <authorList>
            <person name="Goeker M."/>
        </authorList>
    </citation>
    <scope>NUCLEOTIDE SEQUENCE [LARGE SCALE GENOMIC DNA]</scope>
    <source>
        <strain evidence="5 6">DSM 15969</strain>
    </source>
</reference>
<dbReference type="GO" id="GO:0005524">
    <property type="term" value="F:ATP binding"/>
    <property type="evidence" value="ECO:0007669"/>
    <property type="project" value="UniProtKB-UniRule"/>
</dbReference>
<dbReference type="Gene3D" id="3.40.630.30">
    <property type="match status" value="1"/>
</dbReference>
<dbReference type="InterPro" id="IPR000182">
    <property type="entry name" value="GNAT_dom"/>
</dbReference>
<keyword evidence="1 3" id="KW-0547">Nucleotide-binding</keyword>
<evidence type="ECO:0000256" key="3">
    <source>
        <dbReference type="PIRNR" id="PIRNR005751"/>
    </source>
</evidence>
<keyword evidence="2 3" id="KW-0067">ATP-binding</keyword>
<comment type="catalytic activity">
    <reaction evidence="3">
        <text>holo-[citrate lyase ACP] + acetate + ATP = acetyl-[citrate lyase ACP] + AMP + diphosphate</text>
        <dbReference type="Rhea" id="RHEA:23788"/>
        <dbReference type="Rhea" id="RHEA-COMP:10158"/>
        <dbReference type="Rhea" id="RHEA-COMP:13710"/>
        <dbReference type="ChEBI" id="CHEBI:30089"/>
        <dbReference type="ChEBI" id="CHEBI:30616"/>
        <dbReference type="ChEBI" id="CHEBI:33019"/>
        <dbReference type="ChEBI" id="CHEBI:82683"/>
        <dbReference type="ChEBI" id="CHEBI:137976"/>
        <dbReference type="ChEBI" id="CHEBI:456215"/>
        <dbReference type="EC" id="6.2.1.22"/>
    </reaction>
</comment>
<keyword evidence="6" id="KW-1185">Reference proteome</keyword>
<evidence type="ECO:0000313" key="5">
    <source>
        <dbReference type="EMBL" id="TCL38771.1"/>
    </source>
</evidence>
<dbReference type="NCBIfam" id="TIGR00124">
    <property type="entry name" value="cit_ly_ligase"/>
    <property type="match status" value="1"/>
</dbReference>